<dbReference type="EMBL" id="MQWD01000001">
    <property type="protein sequence ID" value="PAP76795.1"/>
    <property type="molecule type" value="Genomic_DNA"/>
</dbReference>
<dbReference type="RefSeq" id="WP_095510461.1">
    <property type="nucleotide sequence ID" value="NZ_MQWD01000001.1"/>
</dbReference>
<accession>A0A271J1F7</accession>
<gene>
    <name evidence="1" type="ORF">BSZ37_10290</name>
</gene>
<evidence type="ECO:0000313" key="2">
    <source>
        <dbReference type="Proteomes" id="UP000216339"/>
    </source>
</evidence>
<sequence>MSQFLTPHAQAQNVVQLLREQRRAARAAEVVAERGARLAARPLAELGEVDRWTRAFLAVEAARQAERDSVRRAEDAKADSLIRLAQMASLRWRKVEPGAQQSFVEQFGETYWQAAIPGPRLLVDTAATDLLRGRLQAAFGDPTRNGDARERHGYGGSEFVQFEYWFVVNDSIPLLALDVDGPFGHGLLVASDERYAGLLRPIKADLSARLEAARRPDPWLDYYHSYERQAWYRTGYNGVERFTVEVRPPRWSRQPPTDRWIIHR</sequence>
<name>A0A271J1F7_9BACT</name>
<dbReference type="AlphaFoldDB" id="A0A271J1F7"/>
<protein>
    <submittedName>
        <fullName evidence="1">Uncharacterized protein</fullName>
    </submittedName>
</protein>
<keyword evidence="2" id="KW-1185">Reference proteome</keyword>
<evidence type="ECO:0000313" key="1">
    <source>
        <dbReference type="EMBL" id="PAP76795.1"/>
    </source>
</evidence>
<organism evidence="1 2">
    <name type="scientific">Rubrivirga marina</name>
    <dbReference type="NCBI Taxonomy" id="1196024"/>
    <lineage>
        <taxon>Bacteria</taxon>
        <taxon>Pseudomonadati</taxon>
        <taxon>Rhodothermota</taxon>
        <taxon>Rhodothermia</taxon>
        <taxon>Rhodothermales</taxon>
        <taxon>Rubricoccaceae</taxon>
        <taxon>Rubrivirga</taxon>
    </lineage>
</organism>
<dbReference type="OrthoDB" id="1493975at2"/>
<reference evidence="1 2" key="1">
    <citation type="submission" date="2016-11" db="EMBL/GenBank/DDBJ databases">
        <title>Study of marine rhodopsin-containing bacteria.</title>
        <authorList>
            <person name="Yoshizawa S."/>
            <person name="Kumagai Y."/>
            <person name="Kogure K."/>
        </authorList>
    </citation>
    <scope>NUCLEOTIDE SEQUENCE [LARGE SCALE GENOMIC DNA]</scope>
    <source>
        <strain evidence="1 2">SAORIC-28</strain>
    </source>
</reference>
<comment type="caution">
    <text evidence="1">The sequence shown here is derived from an EMBL/GenBank/DDBJ whole genome shotgun (WGS) entry which is preliminary data.</text>
</comment>
<proteinExistence type="predicted"/>
<dbReference type="Proteomes" id="UP000216339">
    <property type="component" value="Unassembled WGS sequence"/>
</dbReference>